<dbReference type="GO" id="GO:0003924">
    <property type="term" value="F:GTPase activity"/>
    <property type="evidence" value="ECO:0007669"/>
    <property type="project" value="InterPro"/>
</dbReference>
<evidence type="ECO:0000256" key="2">
    <source>
        <dbReference type="ARBA" id="ARBA00023134"/>
    </source>
</evidence>
<organism evidence="5">
    <name type="scientific">Angiostrongylus costaricensis</name>
    <name type="common">Nematode worm</name>
    <dbReference type="NCBI Taxonomy" id="334426"/>
    <lineage>
        <taxon>Eukaryota</taxon>
        <taxon>Metazoa</taxon>
        <taxon>Ecdysozoa</taxon>
        <taxon>Nematoda</taxon>
        <taxon>Chromadorea</taxon>
        <taxon>Rhabditida</taxon>
        <taxon>Rhabditina</taxon>
        <taxon>Rhabditomorpha</taxon>
        <taxon>Strongyloidea</taxon>
        <taxon>Metastrongylidae</taxon>
        <taxon>Angiostrongylus</taxon>
    </lineage>
</organism>
<dbReference type="PROSITE" id="PS51419">
    <property type="entry name" value="RAB"/>
    <property type="match status" value="1"/>
</dbReference>
<accession>A0A0R3PUC8</accession>
<keyword evidence="2" id="KW-0342">GTP-binding</keyword>
<dbReference type="AlphaFoldDB" id="A0A0R3PUC8"/>
<dbReference type="Gene3D" id="3.40.50.300">
    <property type="entry name" value="P-loop containing nucleotide triphosphate hydrolases"/>
    <property type="match status" value="1"/>
</dbReference>
<keyword evidence="4" id="KW-1185">Reference proteome</keyword>
<dbReference type="InterPro" id="IPR050227">
    <property type="entry name" value="Rab"/>
</dbReference>
<dbReference type="Proteomes" id="UP000267027">
    <property type="component" value="Unassembled WGS sequence"/>
</dbReference>
<evidence type="ECO:0000313" key="3">
    <source>
        <dbReference type="EMBL" id="VDM61079.1"/>
    </source>
</evidence>
<dbReference type="PRINTS" id="PR00449">
    <property type="entry name" value="RASTRNSFRMNG"/>
</dbReference>
<dbReference type="GO" id="GO:0005525">
    <property type="term" value="F:GTP binding"/>
    <property type="evidence" value="ECO:0007669"/>
    <property type="project" value="UniProtKB-KW"/>
</dbReference>
<name>A0A0R3PUC8_ANGCS</name>
<dbReference type="OrthoDB" id="9989112at2759"/>
<evidence type="ECO:0000313" key="5">
    <source>
        <dbReference type="WBParaSite" id="ACOC_0000949301-mRNA-1"/>
    </source>
</evidence>
<dbReference type="SUPFAM" id="SSF52540">
    <property type="entry name" value="P-loop containing nucleoside triphosphate hydrolases"/>
    <property type="match status" value="1"/>
</dbReference>
<dbReference type="InterPro" id="IPR027417">
    <property type="entry name" value="P-loop_NTPase"/>
</dbReference>
<evidence type="ECO:0000256" key="1">
    <source>
        <dbReference type="ARBA" id="ARBA00022741"/>
    </source>
</evidence>
<dbReference type="WBParaSite" id="ACOC_0000949301-mRNA-1">
    <property type="protein sequence ID" value="ACOC_0000949301-mRNA-1"/>
    <property type="gene ID" value="ACOC_0000949301"/>
</dbReference>
<dbReference type="EMBL" id="UYYA01004307">
    <property type="protein sequence ID" value="VDM61079.1"/>
    <property type="molecule type" value="Genomic_DNA"/>
</dbReference>
<proteinExistence type="predicted"/>
<dbReference type="InterPro" id="IPR001806">
    <property type="entry name" value="Small_GTPase"/>
</dbReference>
<keyword evidence="1" id="KW-0547">Nucleotide-binding</keyword>
<gene>
    <name evidence="3" type="ORF">ACOC_LOCUS9494</name>
</gene>
<dbReference type="Pfam" id="PF00071">
    <property type="entry name" value="Ras"/>
    <property type="match status" value="1"/>
</dbReference>
<reference evidence="3 4" key="2">
    <citation type="submission" date="2018-11" db="EMBL/GenBank/DDBJ databases">
        <authorList>
            <consortium name="Pathogen Informatics"/>
        </authorList>
    </citation>
    <scope>NUCLEOTIDE SEQUENCE [LARGE SCALE GENOMIC DNA]</scope>
    <source>
        <strain evidence="3 4">Costa Rica</strain>
    </source>
</reference>
<evidence type="ECO:0000313" key="4">
    <source>
        <dbReference type="Proteomes" id="UP000267027"/>
    </source>
</evidence>
<dbReference type="STRING" id="334426.A0A0R3PUC8"/>
<protein>
    <submittedName>
        <fullName evidence="5">Ras-related protein RABH1b</fullName>
    </submittedName>
</protein>
<reference evidence="5" key="1">
    <citation type="submission" date="2017-02" db="UniProtKB">
        <authorList>
            <consortium name="WormBaseParasite"/>
        </authorList>
    </citation>
    <scope>IDENTIFICATION</scope>
</reference>
<sequence length="60" mass="6760">MTAQLRTKVCCHVIKRDYLFKVLIVGDSSVGKSSLLLRFTDSVFHESYVSTIGVDYVSFV</sequence>
<dbReference type="PANTHER" id="PTHR47977">
    <property type="entry name" value="RAS-RELATED PROTEIN RAB"/>
    <property type="match status" value="1"/>
</dbReference>